<dbReference type="EMBL" id="QHHU01000059">
    <property type="protein sequence ID" value="RSM38336.1"/>
    <property type="molecule type" value="Genomic_DNA"/>
</dbReference>
<dbReference type="InterPro" id="IPR015882">
    <property type="entry name" value="HEX_bac_N"/>
</dbReference>
<feature type="active site" description="Proton donor" evidence="6">
    <location>
        <position position="339"/>
    </location>
</feature>
<feature type="chain" id="PRO_5019465911" description="beta-N-acetylhexosaminidase" evidence="7">
    <location>
        <begin position="29"/>
        <end position="586"/>
    </location>
</feature>
<dbReference type="Gene3D" id="3.20.20.80">
    <property type="entry name" value="Glycosidases"/>
    <property type="match status" value="1"/>
</dbReference>
<dbReference type="CDD" id="cd12215">
    <property type="entry name" value="ChiC_BD"/>
    <property type="match status" value="1"/>
</dbReference>
<proteinExistence type="inferred from homology"/>
<dbReference type="Pfam" id="PF02838">
    <property type="entry name" value="Glyco_hydro_20b"/>
    <property type="match status" value="1"/>
</dbReference>
<dbReference type="CDD" id="cd06568">
    <property type="entry name" value="GH20_SpHex_like"/>
    <property type="match status" value="1"/>
</dbReference>
<protein>
    <recommendedName>
        <fullName evidence="3">beta-N-acetylhexosaminidase</fullName>
        <ecNumber evidence="3">3.2.1.52</ecNumber>
    </recommendedName>
</protein>
<keyword evidence="10" id="KW-1185">Reference proteome</keyword>
<accession>A0A428W5I7</accession>
<dbReference type="RefSeq" id="WP_020645687.1">
    <property type="nucleotide sequence ID" value="NZ_QHHU01000059.1"/>
</dbReference>
<dbReference type="SUPFAM" id="SSF51445">
    <property type="entry name" value="(Trans)glycosidases"/>
    <property type="match status" value="1"/>
</dbReference>
<keyword evidence="5" id="KW-0326">Glycosidase</keyword>
<evidence type="ECO:0000256" key="4">
    <source>
        <dbReference type="ARBA" id="ARBA00022801"/>
    </source>
</evidence>
<dbReference type="Proteomes" id="UP000286716">
    <property type="component" value="Unassembled WGS sequence"/>
</dbReference>
<evidence type="ECO:0000313" key="10">
    <source>
        <dbReference type="Proteomes" id="UP000286716"/>
    </source>
</evidence>
<reference evidence="9 10" key="1">
    <citation type="submission" date="2018-05" db="EMBL/GenBank/DDBJ databases">
        <title>Evolution of GPA BGCs.</title>
        <authorList>
            <person name="Waglechner N."/>
            <person name="Wright G.D."/>
        </authorList>
    </citation>
    <scope>NUCLEOTIDE SEQUENCE [LARGE SCALE GENOMIC DNA]</scope>
    <source>
        <strain evidence="9 10">DSM 5908</strain>
    </source>
</reference>
<gene>
    <name evidence="9" type="ORF">DMA12_33670</name>
</gene>
<dbReference type="Gene3D" id="3.30.379.10">
    <property type="entry name" value="Chitobiase/beta-hexosaminidase domain 2-like"/>
    <property type="match status" value="1"/>
</dbReference>
<organism evidence="9 10">
    <name type="scientific">Amycolatopsis balhimycina DSM 5908</name>
    <dbReference type="NCBI Taxonomy" id="1081091"/>
    <lineage>
        <taxon>Bacteria</taxon>
        <taxon>Bacillati</taxon>
        <taxon>Actinomycetota</taxon>
        <taxon>Actinomycetes</taxon>
        <taxon>Pseudonocardiales</taxon>
        <taxon>Pseudonocardiaceae</taxon>
        <taxon>Amycolatopsis</taxon>
    </lineage>
</organism>
<dbReference type="EC" id="3.2.1.52" evidence="3"/>
<keyword evidence="7" id="KW-0732">Signal</keyword>
<dbReference type="SUPFAM" id="SSF51055">
    <property type="entry name" value="Carbohydrate binding domain"/>
    <property type="match status" value="1"/>
</dbReference>
<dbReference type="Pfam" id="PF00728">
    <property type="entry name" value="Glyco_hydro_20"/>
    <property type="match status" value="2"/>
</dbReference>
<dbReference type="PANTHER" id="PTHR22600">
    <property type="entry name" value="BETA-HEXOSAMINIDASE"/>
    <property type="match status" value="1"/>
</dbReference>
<feature type="signal peptide" evidence="7">
    <location>
        <begin position="1"/>
        <end position="28"/>
    </location>
</feature>
<dbReference type="PANTHER" id="PTHR22600:SF57">
    <property type="entry name" value="BETA-N-ACETYLHEXOSAMINIDASE"/>
    <property type="match status" value="1"/>
</dbReference>
<evidence type="ECO:0000313" key="9">
    <source>
        <dbReference type="EMBL" id="RSM38336.1"/>
    </source>
</evidence>
<dbReference type="PRINTS" id="PR00738">
    <property type="entry name" value="GLHYDRLASE20"/>
</dbReference>
<dbReference type="InterPro" id="IPR036573">
    <property type="entry name" value="CBM_sf_5/12"/>
</dbReference>
<dbReference type="GO" id="GO:0030246">
    <property type="term" value="F:carbohydrate binding"/>
    <property type="evidence" value="ECO:0007669"/>
    <property type="project" value="InterPro"/>
</dbReference>
<dbReference type="AlphaFoldDB" id="A0A428W5I7"/>
<dbReference type="SMART" id="SM00495">
    <property type="entry name" value="ChtBD3"/>
    <property type="match status" value="1"/>
</dbReference>
<dbReference type="GO" id="GO:0005975">
    <property type="term" value="P:carbohydrate metabolic process"/>
    <property type="evidence" value="ECO:0007669"/>
    <property type="project" value="InterPro"/>
</dbReference>
<keyword evidence="4" id="KW-0378">Hydrolase</keyword>
<dbReference type="GO" id="GO:0016020">
    <property type="term" value="C:membrane"/>
    <property type="evidence" value="ECO:0007669"/>
    <property type="project" value="TreeGrafter"/>
</dbReference>
<evidence type="ECO:0000256" key="5">
    <source>
        <dbReference type="ARBA" id="ARBA00023295"/>
    </source>
</evidence>
<dbReference type="OrthoDB" id="9763537at2"/>
<name>A0A428W5I7_AMYBA</name>
<dbReference type="InterPro" id="IPR029018">
    <property type="entry name" value="Hex-like_dom2"/>
</dbReference>
<evidence type="ECO:0000256" key="1">
    <source>
        <dbReference type="ARBA" id="ARBA00001231"/>
    </source>
</evidence>
<feature type="domain" description="Chitin-binding type-3" evidence="8">
    <location>
        <begin position="538"/>
        <end position="583"/>
    </location>
</feature>
<dbReference type="Gene3D" id="2.10.10.20">
    <property type="entry name" value="Carbohydrate-binding module superfamily 5/12"/>
    <property type="match status" value="1"/>
</dbReference>
<evidence type="ECO:0000256" key="3">
    <source>
        <dbReference type="ARBA" id="ARBA00012663"/>
    </source>
</evidence>
<dbReference type="InterPro" id="IPR015883">
    <property type="entry name" value="Glyco_hydro_20_cat"/>
</dbReference>
<dbReference type="GO" id="GO:0030203">
    <property type="term" value="P:glycosaminoglycan metabolic process"/>
    <property type="evidence" value="ECO:0007669"/>
    <property type="project" value="TreeGrafter"/>
</dbReference>
<dbReference type="SUPFAM" id="SSF55545">
    <property type="entry name" value="beta-N-acetylhexosaminidase-like domain"/>
    <property type="match status" value="1"/>
</dbReference>
<evidence type="ECO:0000259" key="8">
    <source>
        <dbReference type="SMART" id="SM00495"/>
    </source>
</evidence>
<dbReference type="InterPro" id="IPR003610">
    <property type="entry name" value="CBM5/12"/>
</dbReference>
<dbReference type="InterPro" id="IPR017853">
    <property type="entry name" value="GH"/>
</dbReference>
<evidence type="ECO:0000256" key="6">
    <source>
        <dbReference type="PIRSR" id="PIRSR625705-1"/>
    </source>
</evidence>
<dbReference type="InterPro" id="IPR025705">
    <property type="entry name" value="Beta_hexosaminidase_sua/sub"/>
</dbReference>
<dbReference type="Pfam" id="PF02839">
    <property type="entry name" value="CBM_5_12"/>
    <property type="match status" value="1"/>
</dbReference>
<comment type="similarity">
    <text evidence="2">Belongs to the glycosyl hydrolase 20 family.</text>
</comment>
<dbReference type="GO" id="GO:0005576">
    <property type="term" value="C:extracellular region"/>
    <property type="evidence" value="ECO:0007669"/>
    <property type="project" value="InterPro"/>
</dbReference>
<evidence type="ECO:0000256" key="2">
    <source>
        <dbReference type="ARBA" id="ARBA00006285"/>
    </source>
</evidence>
<evidence type="ECO:0000256" key="7">
    <source>
        <dbReference type="SAM" id="SignalP"/>
    </source>
</evidence>
<dbReference type="GO" id="GO:0004563">
    <property type="term" value="F:beta-N-acetylhexosaminidase activity"/>
    <property type="evidence" value="ECO:0007669"/>
    <property type="project" value="UniProtKB-EC"/>
</dbReference>
<sequence>MKPSFARRLGRALAALALIGAGTTTAQAAAATSALQSIVPVPVSVTPSAGVVFPLVSTTKIVTEAGSAPARQVGDYLAGVLRPSTGYALPVSDAPAAVPSGSIALLLSGAPASVGTQGYQLVSTASSVTVRATTADGLFAGVQTLRQLLPGRIESSSAQTGPWSIPGATIVDYPRFAYRGAMLDVARHFHPVPTVKRYLDQLAQYKINNLHLHLADDQGWRIQIDSWPRLATYGGSTQVGGGAGGYYTKAQYTDLVNYAASRHITIIPEIDMPGHVNAALASYAELNCNGVAPALRTDTAVGYSSLCISKDVTYTFVADVLRELAALTPGPSLHIGGDEASATSQADYLKFMNKVLPLVAATGKSAVGWHDIAKASLPASATPQFWGTSTSDAGVSTAVSRGSKVILSPANKAYLDMKYTSSTPIGLSWAGYIEVQDAYGWNPGSYLSGVGESAVRGVESPLWTETVVTPSDIDYLAFPRLAAHAELGWSPWPTHDWTAFRTRLGAQAPRWVAQGITFYRSSQVPWDTGGTSPGTCTTPEWSASQVYTGGNVVSHNGHNWTAQWWTQGEEPGTTGQWGVWTDNGAC</sequence>
<comment type="catalytic activity">
    <reaction evidence="1">
        <text>Hydrolysis of terminal non-reducing N-acetyl-D-hexosamine residues in N-acetyl-beta-D-hexosaminides.</text>
        <dbReference type="EC" id="3.2.1.52"/>
    </reaction>
</comment>
<comment type="caution">
    <text evidence="9">The sequence shown here is derived from an EMBL/GenBank/DDBJ whole genome shotgun (WGS) entry which is preliminary data.</text>
</comment>